<reference evidence="1" key="1">
    <citation type="submission" date="2023-08" db="EMBL/GenBank/DDBJ databases">
        <authorList>
            <person name="Alioto T."/>
            <person name="Alioto T."/>
            <person name="Gomez Garrido J."/>
        </authorList>
    </citation>
    <scope>NUCLEOTIDE SEQUENCE</scope>
</reference>
<gene>
    <name evidence="1" type="ORF">OCTVUL_1B025109</name>
</gene>
<accession>A0AA36BU10</accession>
<keyword evidence="2" id="KW-1185">Reference proteome</keyword>
<dbReference type="Proteomes" id="UP001162480">
    <property type="component" value="Chromosome 23"/>
</dbReference>
<name>A0AA36BU10_OCTVU</name>
<proteinExistence type="predicted"/>
<dbReference type="EMBL" id="OX597836">
    <property type="protein sequence ID" value="CAI9739782.1"/>
    <property type="molecule type" value="Genomic_DNA"/>
</dbReference>
<protein>
    <submittedName>
        <fullName evidence="1">Uncharacterized protein</fullName>
    </submittedName>
</protein>
<dbReference type="AlphaFoldDB" id="A0AA36BU10"/>
<evidence type="ECO:0000313" key="1">
    <source>
        <dbReference type="EMBL" id="CAI9739782.1"/>
    </source>
</evidence>
<organism evidence="1 2">
    <name type="scientific">Octopus vulgaris</name>
    <name type="common">Common octopus</name>
    <dbReference type="NCBI Taxonomy" id="6645"/>
    <lineage>
        <taxon>Eukaryota</taxon>
        <taxon>Metazoa</taxon>
        <taxon>Spiralia</taxon>
        <taxon>Lophotrochozoa</taxon>
        <taxon>Mollusca</taxon>
        <taxon>Cephalopoda</taxon>
        <taxon>Coleoidea</taxon>
        <taxon>Octopodiformes</taxon>
        <taxon>Octopoda</taxon>
        <taxon>Incirrata</taxon>
        <taxon>Octopodidae</taxon>
        <taxon>Octopus</taxon>
    </lineage>
</organism>
<evidence type="ECO:0000313" key="2">
    <source>
        <dbReference type="Proteomes" id="UP001162480"/>
    </source>
</evidence>
<sequence length="158" mass="17952">MFGCRCGFWLKESAMVLLVAPWRPNGGTSSMHSGRALKAYVLVHDGQNGKCFGARLLVLSLCIYRQSFRHIAICNPMLRHTVTYPYMTRGSVFKEMNISKHLIHTLSFLSFPSQSIYVNIALSFKVHYCYQCMLRHRAGRNVSKQGEMLNGILSVAKF</sequence>